<gene>
    <name evidence="9" type="ORF">EZI54_13985</name>
</gene>
<keyword evidence="8" id="KW-0119">Carbohydrate metabolism</keyword>
<evidence type="ECO:0000256" key="2">
    <source>
        <dbReference type="ARBA" id="ARBA00004736"/>
    </source>
</evidence>
<proteinExistence type="inferred from homology"/>
<dbReference type="Proteomes" id="UP000313645">
    <property type="component" value="Unassembled WGS sequence"/>
</dbReference>
<dbReference type="InterPro" id="IPR000887">
    <property type="entry name" value="Aldlse_KDPG_KHG"/>
</dbReference>
<accession>A0ABY1ZIV2</accession>
<dbReference type="EC" id="4.1.2.14" evidence="5"/>
<dbReference type="InterPro" id="IPR031338">
    <property type="entry name" value="KDPG/KHG_AS_2"/>
</dbReference>
<keyword evidence="7" id="KW-0704">Schiff base</keyword>
<dbReference type="InterPro" id="IPR031337">
    <property type="entry name" value="KDPG/KHG_AS_1"/>
</dbReference>
<dbReference type="SUPFAM" id="SSF51569">
    <property type="entry name" value="Aldolase"/>
    <property type="match status" value="1"/>
</dbReference>
<evidence type="ECO:0000256" key="8">
    <source>
        <dbReference type="ARBA" id="ARBA00023277"/>
    </source>
</evidence>
<sequence>MPSLLTEAHRQQVQALLAACPLVPVIAIDKPEDALPLGKALVAGGINILEITLRTPYGLDAIRELRAELPDVWVGAGTVTTVEQYRQVEEAGAQFVITPGLTEALLDYAITAKSPLLPGVSTLSEMMMGYQRGFRHFKFFPAEASGGKAALKAFSGPFPDVVFCPTGGIGKDTAKDYLALSNVAAVGGSWLTPKDAIEAGDWERVTEIARESLALLK</sequence>
<dbReference type="PROSITE" id="PS00160">
    <property type="entry name" value="ALDOLASE_KDPG_KHG_2"/>
    <property type="match status" value="1"/>
</dbReference>
<evidence type="ECO:0000256" key="4">
    <source>
        <dbReference type="ARBA" id="ARBA00011233"/>
    </source>
</evidence>
<evidence type="ECO:0000256" key="6">
    <source>
        <dbReference type="ARBA" id="ARBA00023239"/>
    </source>
</evidence>
<keyword evidence="10" id="KW-1185">Reference proteome</keyword>
<dbReference type="NCBIfam" id="TIGR01182">
    <property type="entry name" value="eda"/>
    <property type="match status" value="1"/>
</dbReference>
<protein>
    <recommendedName>
        <fullName evidence="5">2-dehydro-3-deoxy-phosphogluconate aldolase</fullName>
        <ecNumber evidence="5">4.1.2.14</ecNumber>
    </recommendedName>
</protein>
<dbReference type="InterPro" id="IPR013785">
    <property type="entry name" value="Aldolase_TIM"/>
</dbReference>
<dbReference type="EMBL" id="SJDL01000022">
    <property type="protein sequence ID" value="TBW54380.1"/>
    <property type="molecule type" value="Genomic_DNA"/>
</dbReference>
<evidence type="ECO:0000256" key="7">
    <source>
        <dbReference type="ARBA" id="ARBA00023270"/>
    </source>
</evidence>
<comment type="pathway">
    <text evidence="2">Carbohydrate acid metabolism; 2-dehydro-3-deoxy-D-gluconate degradation; D-glyceraldehyde 3-phosphate and pyruvate from 2-dehydro-3-deoxy-D-gluconate: step 2/2.</text>
</comment>
<comment type="caution">
    <text evidence="9">The sequence shown here is derived from an EMBL/GenBank/DDBJ whole genome shotgun (WGS) entry which is preliminary data.</text>
</comment>
<evidence type="ECO:0000313" key="10">
    <source>
        <dbReference type="Proteomes" id="UP000313645"/>
    </source>
</evidence>
<dbReference type="PANTHER" id="PTHR30246:SF1">
    <property type="entry name" value="2-DEHYDRO-3-DEOXY-6-PHOSPHOGALACTONATE ALDOLASE-RELATED"/>
    <property type="match status" value="1"/>
</dbReference>
<organism evidence="9 10">
    <name type="scientific">Marinobacter halodurans</name>
    <dbReference type="NCBI Taxonomy" id="2528979"/>
    <lineage>
        <taxon>Bacteria</taxon>
        <taxon>Pseudomonadati</taxon>
        <taxon>Pseudomonadota</taxon>
        <taxon>Gammaproteobacteria</taxon>
        <taxon>Pseudomonadales</taxon>
        <taxon>Marinobacteraceae</taxon>
        <taxon>Marinobacter</taxon>
    </lineage>
</organism>
<evidence type="ECO:0000256" key="3">
    <source>
        <dbReference type="ARBA" id="ARBA00006906"/>
    </source>
</evidence>
<dbReference type="NCBIfam" id="NF004325">
    <property type="entry name" value="PRK05718.1"/>
    <property type="match status" value="1"/>
</dbReference>
<reference evidence="9 10" key="1">
    <citation type="submission" date="2019-02" db="EMBL/GenBank/DDBJ databases">
        <title>Marinobacter halodurans sp. nov., a marine bacterium isolated from sea tidal flat.</title>
        <authorList>
            <person name="Yoo Y."/>
            <person name="Lee D.W."/>
            <person name="Kim B.S."/>
            <person name="Kim J.-J."/>
        </authorList>
    </citation>
    <scope>NUCLEOTIDE SEQUENCE [LARGE SCALE GENOMIC DNA]</scope>
    <source>
        <strain evidence="9 10">YJ-S3-2</strain>
    </source>
</reference>
<dbReference type="Gene3D" id="3.20.20.70">
    <property type="entry name" value="Aldolase class I"/>
    <property type="match status" value="1"/>
</dbReference>
<dbReference type="CDD" id="cd00452">
    <property type="entry name" value="KDPG_aldolase"/>
    <property type="match status" value="1"/>
</dbReference>
<dbReference type="Pfam" id="PF01081">
    <property type="entry name" value="Aldolase"/>
    <property type="match status" value="1"/>
</dbReference>
<evidence type="ECO:0000256" key="1">
    <source>
        <dbReference type="ARBA" id="ARBA00000654"/>
    </source>
</evidence>
<keyword evidence="6" id="KW-0456">Lyase</keyword>
<dbReference type="RefSeq" id="WP_131482506.1">
    <property type="nucleotide sequence ID" value="NZ_SJDL01000022.1"/>
</dbReference>
<comment type="similarity">
    <text evidence="3">Belongs to the KHG/KDPG aldolase family.</text>
</comment>
<name>A0ABY1ZIV2_9GAMM</name>
<dbReference type="PANTHER" id="PTHR30246">
    <property type="entry name" value="2-KETO-3-DEOXY-6-PHOSPHOGLUCONATE ALDOLASE"/>
    <property type="match status" value="1"/>
</dbReference>
<comment type="catalytic activity">
    <reaction evidence="1">
        <text>2-dehydro-3-deoxy-6-phospho-D-gluconate = D-glyceraldehyde 3-phosphate + pyruvate</text>
        <dbReference type="Rhea" id="RHEA:17089"/>
        <dbReference type="ChEBI" id="CHEBI:15361"/>
        <dbReference type="ChEBI" id="CHEBI:57569"/>
        <dbReference type="ChEBI" id="CHEBI:59776"/>
        <dbReference type="EC" id="4.1.2.14"/>
    </reaction>
</comment>
<dbReference type="PROSITE" id="PS00159">
    <property type="entry name" value="ALDOLASE_KDPG_KHG_1"/>
    <property type="match status" value="1"/>
</dbReference>
<evidence type="ECO:0000256" key="5">
    <source>
        <dbReference type="ARBA" id="ARBA00013063"/>
    </source>
</evidence>
<evidence type="ECO:0000313" key="9">
    <source>
        <dbReference type="EMBL" id="TBW54380.1"/>
    </source>
</evidence>
<comment type="subunit">
    <text evidence="4">Homotrimer.</text>
</comment>